<dbReference type="NCBIfam" id="TIGR02327">
    <property type="entry name" value="int_mem_ywzB"/>
    <property type="match status" value="1"/>
</dbReference>
<organism evidence="2 3">
    <name type="scientific">Streptococcus ferus</name>
    <dbReference type="NCBI Taxonomy" id="1345"/>
    <lineage>
        <taxon>Bacteria</taxon>
        <taxon>Bacillati</taxon>
        <taxon>Bacillota</taxon>
        <taxon>Bacilli</taxon>
        <taxon>Lactobacillales</taxon>
        <taxon>Streptococcaceae</taxon>
        <taxon>Streptococcus</taxon>
    </lineage>
</organism>
<dbReference type="STRING" id="1123303.GCA_000372425_00191"/>
<sequence>MDYLESLVAVFSHLTCIAIFYHLLVNLFDWSKLIKVTPENISRLKLCLLFISIAVGYLVSSFILSVLTLSQELFFAFK</sequence>
<keyword evidence="1" id="KW-0812">Transmembrane</keyword>
<keyword evidence="1" id="KW-1133">Transmembrane helix</keyword>
<dbReference type="KEGG" id="sfer:NCTC12278_00658"/>
<reference evidence="2 3" key="1">
    <citation type="submission" date="2018-06" db="EMBL/GenBank/DDBJ databases">
        <authorList>
            <consortium name="Pathogen Informatics"/>
            <person name="Doyle S."/>
        </authorList>
    </citation>
    <scope>NUCLEOTIDE SEQUENCE [LARGE SCALE GENOMIC DNA]</scope>
    <source>
        <strain evidence="2 3">NCTC12278</strain>
    </source>
</reference>
<name>A0A2X3W6K9_9STRE</name>
<evidence type="ECO:0000256" key="1">
    <source>
        <dbReference type="SAM" id="Phobius"/>
    </source>
</evidence>
<feature type="transmembrane region" description="Helical" evidence="1">
    <location>
        <begin position="6"/>
        <end position="25"/>
    </location>
</feature>
<keyword evidence="1" id="KW-0472">Membrane</keyword>
<evidence type="ECO:0000313" key="3">
    <source>
        <dbReference type="Proteomes" id="UP000249495"/>
    </source>
</evidence>
<dbReference type="Pfam" id="PF06612">
    <property type="entry name" value="DUF1146"/>
    <property type="match status" value="1"/>
</dbReference>
<protein>
    <submittedName>
        <fullName evidence="2">Membrane protein</fullName>
    </submittedName>
</protein>
<feature type="transmembrane region" description="Helical" evidence="1">
    <location>
        <begin position="46"/>
        <end position="69"/>
    </location>
</feature>
<evidence type="ECO:0000313" key="2">
    <source>
        <dbReference type="EMBL" id="SQF39966.1"/>
    </source>
</evidence>
<dbReference type="EMBL" id="LS483343">
    <property type="protein sequence ID" value="SQF39966.1"/>
    <property type="molecule type" value="Genomic_DNA"/>
</dbReference>
<dbReference type="RefSeq" id="WP_026161857.1">
    <property type="nucleotide sequence ID" value="NZ_CAMCCF010000003.1"/>
</dbReference>
<proteinExistence type="predicted"/>
<keyword evidence="3" id="KW-1185">Reference proteome</keyword>
<dbReference type="Proteomes" id="UP000249495">
    <property type="component" value="Chromosome 1"/>
</dbReference>
<dbReference type="OrthoDB" id="2224563at2"/>
<accession>A0A2X3W6K9</accession>
<gene>
    <name evidence="2" type="ORF">NCTC12278_00658</name>
</gene>
<dbReference type="AlphaFoldDB" id="A0A2X3W6K9"/>
<dbReference type="InterPro" id="IPR009526">
    <property type="entry name" value="DUF1146"/>
</dbReference>